<keyword evidence="3" id="KW-0732">Signal</keyword>
<evidence type="ECO:0000313" key="4">
    <source>
        <dbReference type="EMBL" id="MDT0450974.1"/>
    </source>
</evidence>
<dbReference type="EMBL" id="JAVRFI010000010">
    <property type="protein sequence ID" value="MDT0450974.1"/>
    <property type="molecule type" value="Genomic_DNA"/>
</dbReference>
<dbReference type="RefSeq" id="WP_311612124.1">
    <property type="nucleotide sequence ID" value="NZ_JAVRFI010000010.1"/>
</dbReference>
<dbReference type="InterPro" id="IPR011042">
    <property type="entry name" value="6-blade_b-propeller_TolB-like"/>
</dbReference>
<evidence type="ECO:0000256" key="2">
    <source>
        <dbReference type="SAM" id="MobiDB-lite"/>
    </source>
</evidence>
<dbReference type="InterPro" id="IPR011659">
    <property type="entry name" value="WD40"/>
</dbReference>
<accession>A0ABU2SSS8</accession>
<dbReference type="PROSITE" id="PS51257">
    <property type="entry name" value="PROKAR_LIPOPROTEIN"/>
    <property type="match status" value="1"/>
</dbReference>
<feature type="chain" id="PRO_5045882350" description="WD40 domain-containing protein" evidence="3">
    <location>
        <begin position="31"/>
        <end position="453"/>
    </location>
</feature>
<organism evidence="4 5">
    <name type="scientific">Streptomyces hesseae</name>
    <dbReference type="NCBI Taxonomy" id="3075519"/>
    <lineage>
        <taxon>Bacteria</taxon>
        <taxon>Bacillati</taxon>
        <taxon>Actinomycetota</taxon>
        <taxon>Actinomycetes</taxon>
        <taxon>Kitasatosporales</taxon>
        <taxon>Streptomycetaceae</taxon>
        <taxon>Streptomyces</taxon>
    </lineage>
</organism>
<proteinExistence type="inferred from homology"/>
<comment type="caution">
    <text evidence="4">The sequence shown here is derived from an EMBL/GenBank/DDBJ whole genome shotgun (WGS) entry which is preliminary data.</text>
</comment>
<protein>
    <recommendedName>
        <fullName evidence="6">WD40 domain-containing protein</fullName>
    </recommendedName>
</protein>
<sequence>MRRPGRLRHAALTAAAILACSTTVLPTATAAADTRADRPPHTERVSVTASGAQANNSSITPTVSADGRYVAFLSEATDLVPGGRPGRHLYVKDLHTGAVEQIAVPDSAGIEGEPAHVSISGDGRYVVFEGVYLLPDRAGIRRDVLVHDRRAGRTGRLLPDLTTPGDLSDPVISADGRHVAFASGRADLVPGGTNGYSQVYVRDLAKGTTKRVSVNGDGAPGNDSSAEPVISADGSRIGFRSKATDLATDLAPGQAPTPGDQGPGKPRYRPLRLHVYDQRDGTTRRASETLDGRAARLIPGLGISPDGRYVVFSSNTDGIVPGPDTGHTDVYVRDLETGEARRVSVTGDGSPADGGSYSSGIISADGQRVIFTSDAGNLVPGDTNNTTDVFAKDLRTGAVQRLSVASDGTQGNAMSTTAGADASGRTVAFNSMADNLVPGDTNATWDVFVRHTR</sequence>
<dbReference type="SUPFAM" id="SSF82171">
    <property type="entry name" value="DPP6 N-terminal domain-like"/>
    <property type="match status" value="1"/>
</dbReference>
<name>A0ABU2SSS8_9ACTN</name>
<dbReference type="Pfam" id="PF07676">
    <property type="entry name" value="PD40"/>
    <property type="match status" value="3"/>
</dbReference>
<dbReference type="Proteomes" id="UP001180531">
    <property type="component" value="Unassembled WGS sequence"/>
</dbReference>
<reference evidence="4" key="1">
    <citation type="submission" date="2024-05" db="EMBL/GenBank/DDBJ databases">
        <title>30 novel species of actinomycetes from the DSMZ collection.</title>
        <authorList>
            <person name="Nouioui I."/>
        </authorList>
    </citation>
    <scope>NUCLEOTIDE SEQUENCE</scope>
    <source>
        <strain evidence="4">DSM 40473</strain>
    </source>
</reference>
<dbReference type="Gene3D" id="2.120.10.30">
    <property type="entry name" value="TolB, C-terminal domain"/>
    <property type="match status" value="3"/>
</dbReference>
<evidence type="ECO:0000256" key="3">
    <source>
        <dbReference type="SAM" id="SignalP"/>
    </source>
</evidence>
<comment type="similarity">
    <text evidence="1">Belongs to the TolB family.</text>
</comment>
<dbReference type="PANTHER" id="PTHR36842">
    <property type="entry name" value="PROTEIN TOLB HOMOLOG"/>
    <property type="match status" value="1"/>
</dbReference>
<feature type="signal peptide" evidence="3">
    <location>
        <begin position="1"/>
        <end position="30"/>
    </location>
</feature>
<feature type="region of interest" description="Disordered" evidence="2">
    <location>
        <begin position="249"/>
        <end position="269"/>
    </location>
</feature>
<keyword evidence="5" id="KW-1185">Reference proteome</keyword>
<gene>
    <name evidence="4" type="ORF">RM609_18085</name>
</gene>
<evidence type="ECO:0000256" key="1">
    <source>
        <dbReference type="ARBA" id="ARBA00009820"/>
    </source>
</evidence>
<evidence type="ECO:0000313" key="5">
    <source>
        <dbReference type="Proteomes" id="UP001180531"/>
    </source>
</evidence>
<evidence type="ECO:0008006" key="6">
    <source>
        <dbReference type="Google" id="ProtNLM"/>
    </source>
</evidence>